<dbReference type="EMBL" id="CP018911">
    <property type="protein sequence ID" value="AZU04867.1"/>
    <property type="molecule type" value="Genomic_DNA"/>
</dbReference>
<proteinExistence type="predicted"/>
<name>A0A3T0EC43_9PROT</name>
<keyword evidence="2" id="KW-1185">Reference proteome</keyword>
<dbReference type="AlphaFoldDB" id="A0A3T0EC43"/>
<protein>
    <submittedName>
        <fullName evidence="1">Uncharacterized protein</fullName>
    </submittedName>
</protein>
<organism evidence="1 2">
    <name type="scientific">Glycocaulis alkaliphilus</name>
    <dbReference type="NCBI Taxonomy" id="1434191"/>
    <lineage>
        <taxon>Bacteria</taxon>
        <taxon>Pseudomonadati</taxon>
        <taxon>Pseudomonadota</taxon>
        <taxon>Alphaproteobacteria</taxon>
        <taxon>Maricaulales</taxon>
        <taxon>Maricaulaceae</taxon>
        <taxon>Glycocaulis</taxon>
    </lineage>
</organism>
<sequence>MTVEVEGRHVELVLLARGESLVALNRDIAGSLGLQSAMLGLGTAAVRDGDHRVSGAVRRARYRIAPGAYERAWVLDMEENIYPGYDGAISFGAIPASRFRILLNDAPPAGVEEVWVPMVLEGRSEALEQSRNYAALEFSHDLALYQEPVSANRKAVFYLHAAGRLVPISQSEPFMRLFNNVRPHVTFSVRPPVMVSGLPAGEILGEVDPEYDPFAPRNDEAGEVIVVHHDLRGTAYAPTLYLGRSFFSACSELLVVREELERDRQTVSARCRADALNR</sequence>
<evidence type="ECO:0000313" key="2">
    <source>
        <dbReference type="Proteomes" id="UP000286954"/>
    </source>
</evidence>
<dbReference type="Proteomes" id="UP000286954">
    <property type="component" value="Chromosome"/>
</dbReference>
<accession>A0A3T0EC43</accession>
<gene>
    <name evidence="1" type="ORF">X907_2352</name>
</gene>
<evidence type="ECO:0000313" key="1">
    <source>
        <dbReference type="EMBL" id="AZU04867.1"/>
    </source>
</evidence>
<dbReference type="KEGG" id="gak:X907_2352"/>
<reference evidence="1 2" key="1">
    <citation type="submission" date="2016-12" db="EMBL/GenBank/DDBJ databases">
        <title>The genome of dimorphic prosthecate Glycocaulis alkaliphilus 6b-8t, isolated from crude oil dictates its adaptability in petroleum environments.</title>
        <authorList>
            <person name="Wu X.-L."/>
            <person name="Geng S."/>
        </authorList>
    </citation>
    <scope>NUCLEOTIDE SEQUENCE [LARGE SCALE GENOMIC DNA]</scope>
    <source>
        <strain evidence="1 2">6B-8</strain>
    </source>
</reference>